<evidence type="ECO:0000256" key="2">
    <source>
        <dbReference type="ARBA" id="ARBA00022448"/>
    </source>
</evidence>
<keyword evidence="7" id="KW-0408">Iron</keyword>
<evidence type="ECO:0000259" key="10">
    <source>
        <dbReference type="SMART" id="SM00382"/>
    </source>
</evidence>
<evidence type="ECO:0000313" key="11">
    <source>
        <dbReference type="EMBL" id="NJC24073.1"/>
    </source>
</evidence>
<keyword evidence="2" id="KW-0813">Transport</keyword>
<evidence type="ECO:0000256" key="7">
    <source>
        <dbReference type="ARBA" id="ARBA00023004"/>
    </source>
</evidence>
<reference evidence="11 12" key="1">
    <citation type="submission" date="2020-03" db="EMBL/GenBank/DDBJ databases">
        <title>Sequencing the genomes of 1000 actinobacteria strains.</title>
        <authorList>
            <person name="Klenk H.-P."/>
        </authorList>
    </citation>
    <scope>NUCLEOTIDE SEQUENCE [LARGE SCALE GENOMIC DNA]</scope>
    <source>
        <strain evidence="11 12">DSM 16403</strain>
    </source>
</reference>
<dbReference type="Proteomes" id="UP000547458">
    <property type="component" value="Unassembled WGS sequence"/>
</dbReference>
<keyword evidence="5" id="KW-0547">Nucleotide-binding</keyword>
<evidence type="ECO:0000256" key="1">
    <source>
        <dbReference type="ARBA" id="ARBA00004202"/>
    </source>
</evidence>
<dbReference type="GO" id="GO:0016887">
    <property type="term" value="F:ATP hydrolysis activity"/>
    <property type="evidence" value="ECO:0007669"/>
    <property type="project" value="InterPro"/>
</dbReference>
<dbReference type="EMBL" id="JAATJL010000001">
    <property type="protein sequence ID" value="NJC24073.1"/>
    <property type="molecule type" value="Genomic_DNA"/>
</dbReference>
<comment type="caution">
    <text evidence="11">The sequence shown here is derived from an EMBL/GenBank/DDBJ whole genome shotgun (WGS) entry which is preliminary data.</text>
</comment>
<protein>
    <submittedName>
        <fullName evidence="11">Putative ATPase</fullName>
    </submittedName>
</protein>
<dbReference type="Gene3D" id="3.40.50.300">
    <property type="entry name" value="P-loop containing nucleotide triphosphate hydrolases"/>
    <property type="match status" value="2"/>
</dbReference>
<feature type="domain" description="AAA+ ATPase" evidence="10">
    <location>
        <begin position="41"/>
        <end position="214"/>
    </location>
</feature>
<dbReference type="GO" id="GO:0005886">
    <property type="term" value="C:plasma membrane"/>
    <property type="evidence" value="ECO:0007669"/>
    <property type="project" value="UniProtKB-SubCell"/>
</dbReference>
<sequence>MAFDRFPIRRLEEKREQPLKRDAWPATLPPVAQLLDEGLELGPATVFVGENGSGKSTLIEAIAGAYGLSLEGGSTGAMHSTRASESELGEHLQLIRNAGTTRRGYFLRAETMHGFFTYLEKNRGLPSGRDDVSFHDMSHGESFLELAVDRFRGAGLWVLDEPESALSFSGCLALAGVLKQLLADGKSQVLLSTHSPLLAALPGARILEVGEWGLRERDWEDLDLVHNWREFLKAPGRYLRHL</sequence>
<keyword evidence="12" id="KW-1185">Reference proteome</keyword>
<dbReference type="SMART" id="SM00382">
    <property type="entry name" value="AAA"/>
    <property type="match status" value="1"/>
</dbReference>
<name>A0A846RLH8_9MICC</name>
<evidence type="ECO:0000256" key="6">
    <source>
        <dbReference type="ARBA" id="ARBA00022840"/>
    </source>
</evidence>
<keyword evidence="4" id="KW-0410">Iron transport</keyword>
<evidence type="ECO:0000313" key="12">
    <source>
        <dbReference type="Proteomes" id="UP000547458"/>
    </source>
</evidence>
<dbReference type="InterPro" id="IPR003439">
    <property type="entry name" value="ABC_transporter-like_ATP-bd"/>
</dbReference>
<evidence type="ECO:0000256" key="3">
    <source>
        <dbReference type="ARBA" id="ARBA00022475"/>
    </source>
</evidence>
<evidence type="ECO:0000256" key="9">
    <source>
        <dbReference type="ARBA" id="ARBA00023136"/>
    </source>
</evidence>
<dbReference type="GO" id="GO:0005524">
    <property type="term" value="F:ATP binding"/>
    <property type="evidence" value="ECO:0007669"/>
    <property type="project" value="UniProtKB-KW"/>
</dbReference>
<comment type="subcellular location">
    <subcellularLocation>
        <location evidence="1">Cell membrane</location>
        <topology evidence="1">Peripheral membrane protein</topology>
    </subcellularLocation>
</comment>
<dbReference type="AlphaFoldDB" id="A0A846RLH8"/>
<accession>A0A846RLH8</accession>
<evidence type="ECO:0000256" key="4">
    <source>
        <dbReference type="ARBA" id="ARBA00022496"/>
    </source>
</evidence>
<dbReference type="InterPro" id="IPR051535">
    <property type="entry name" value="Siderophore_ABC-ATPase"/>
</dbReference>
<proteinExistence type="predicted"/>
<dbReference type="PANTHER" id="PTHR42771">
    <property type="entry name" value="IRON(3+)-HYDROXAMATE IMPORT ATP-BINDING PROTEIN FHUC"/>
    <property type="match status" value="1"/>
</dbReference>
<keyword evidence="8" id="KW-0406">Ion transport</keyword>
<keyword evidence="3" id="KW-1003">Cell membrane</keyword>
<keyword evidence="9" id="KW-0472">Membrane</keyword>
<dbReference type="RefSeq" id="WP_167995371.1">
    <property type="nucleotide sequence ID" value="NZ_JAATJL010000001.1"/>
</dbReference>
<dbReference type="Pfam" id="PF00005">
    <property type="entry name" value="ABC_tran"/>
    <property type="match status" value="1"/>
</dbReference>
<keyword evidence="6" id="KW-0067">ATP-binding</keyword>
<dbReference type="InterPro" id="IPR003593">
    <property type="entry name" value="AAA+_ATPase"/>
</dbReference>
<organism evidence="11 12">
    <name type="scientific">Arthrobacter pigmenti</name>
    <dbReference type="NCBI Taxonomy" id="271432"/>
    <lineage>
        <taxon>Bacteria</taxon>
        <taxon>Bacillati</taxon>
        <taxon>Actinomycetota</taxon>
        <taxon>Actinomycetes</taxon>
        <taxon>Micrococcales</taxon>
        <taxon>Micrococcaceae</taxon>
        <taxon>Arthrobacter</taxon>
    </lineage>
</organism>
<dbReference type="GO" id="GO:0006826">
    <property type="term" value="P:iron ion transport"/>
    <property type="evidence" value="ECO:0007669"/>
    <property type="project" value="UniProtKB-KW"/>
</dbReference>
<evidence type="ECO:0000256" key="8">
    <source>
        <dbReference type="ARBA" id="ARBA00023065"/>
    </source>
</evidence>
<dbReference type="InterPro" id="IPR027417">
    <property type="entry name" value="P-loop_NTPase"/>
</dbReference>
<dbReference type="PANTHER" id="PTHR42771:SF2">
    <property type="entry name" value="IRON(3+)-HYDROXAMATE IMPORT ATP-BINDING PROTEIN FHUC"/>
    <property type="match status" value="1"/>
</dbReference>
<gene>
    <name evidence="11" type="ORF">BJ994_003149</name>
</gene>
<dbReference type="SUPFAM" id="SSF52540">
    <property type="entry name" value="P-loop containing nucleoside triphosphate hydrolases"/>
    <property type="match status" value="1"/>
</dbReference>
<evidence type="ECO:0000256" key="5">
    <source>
        <dbReference type="ARBA" id="ARBA00022741"/>
    </source>
</evidence>